<dbReference type="Pfam" id="PF09394">
    <property type="entry name" value="Inhibitor_I42"/>
    <property type="match status" value="1"/>
</dbReference>
<dbReference type="Gene3D" id="3.90.70.10">
    <property type="entry name" value="Cysteine proteinases"/>
    <property type="match status" value="1"/>
</dbReference>
<dbReference type="PANTHER" id="PTHR12411">
    <property type="entry name" value="CYSTEINE PROTEASE FAMILY C1-RELATED"/>
    <property type="match status" value="1"/>
</dbReference>
<dbReference type="AlphaFoldDB" id="A7NLL8"/>
<evidence type="ECO:0000256" key="2">
    <source>
        <dbReference type="ARBA" id="ARBA00022690"/>
    </source>
</evidence>
<dbReference type="HOGENOM" id="CLU_007758_0_0_0"/>
<dbReference type="EMBL" id="CP000804">
    <property type="protein sequence ID" value="ABU58409.1"/>
    <property type="molecule type" value="Genomic_DNA"/>
</dbReference>
<organism evidence="5 6">
    <name type="scientific">Roseiflexus castenholzii (strain DSM 13941 / HLO8)</name>
    <dbReference type="NCBI Taxonomy" id="383372"/>
    <lineage>
        <taxon>Bacteria</taxon>
        <taxon>Bacillati</taxon>
        <taxon>Chloroflexota</taxon>
        <taxon>Chloroflexia</taxon>
        <taxon>Chloroflexales</taxon>
        <taxon>Roseiflexineae</taxon>
        <taxon>Roseiflexaceae</taxon>
        <taxon>Roseiflexus</taxon>
    </lineage>
</organism>
<dbReference type="SUPFAM" id="SSF141066">
    <property type="entry name" value="ICP-like"/>
    <property type="match status" value="1"/>
</dbReference>
<evidence type="ECO:0000313" key="6">
    <source>
        <dbReference type="Proteomes" id="UP000000263"/>
    </source>
</evidence>
<keyword evidence="2" id="KW-0646">Protease inhibitor</keyword>
<proteinExistence type="inferred from homology"/>
<dbReference type="Proteomes" id="UP000000263">
    <property type="component" value="Chromosome"/>
</dbReference>
<dbReference type="InterPro" id="IPR036331">
    <property type="entry name" value="Chagasin-like_sf"/>
</dbReference>
<dbReference type="eggNOG" id="COG4870">
    <property type="taxonomic scope" value="Bacteria"/>
</dbReference>
<dbReference type="SMART" id="SM00645">
    <property type="entry name" value="Pept_C1"/>
    <property type="match status" value="1"/>
</dbReference>
<dbReference type="InterPro" id="IPR000668">
    <property type="entry name" value="Peptidase_C1A_C"/>
</dbReference>
<dbReference type="STRING" id="383372.Rcas_2326"/>
<dbReference type="Pfam" id="PF00112">
    <property type="entry name" value="Peptidase_C1"/>
    <property type="match status" value="1"/>
</dbReference>
<gene>
    <name evidence="5" type="ordered locus">Rcas_2326</name>
</gene>
<dbReference type="PROSITE" id="PS00139">
    <property type="entry name" value="THIOL_PROTEASE_CYS"/>
    <property type="match status" value="1"/>
</dbReference>
<dbReference type="Gene3D" id="2.60.40.2020">
    <property type="match status" value="1"/>
</dbReference>
<reference evidence="5 6" key="1">
    <citation type="submission" date="2007-08" db="EMBL/GenBank/DDBJ databases">
        <title>Complete sequence of Roseiflexus castenholzii DSM 13941.</title>
        <authorList>
            <consortium name="US DOE Joint Genome Institute"/>
            <person name="Copeland A."/>
            <person name="Lucas S."/>
            <person name="Lapidus A."/>
            <person name="Barry K."/>
            <person name="Glavina del Rio T."/>
            <person name="Dalin E."/>
            <person name="Tice H."/>
            <person name="Pitluck S."/>
            <person name="Thompson L.S."/>
            <person name="Brettin T."/>
            <person name="Bruce D."/>
            <person name="Detter J.C."/>
            <person name="Han C."/>
            <person name="Tapia R."/>
            <person name="Schmutz J."/>
            <person name="Larimer F."/>
            <person name="Land M."/>
            <person name="Hauser L."/>
            <person name="Kyrpides N."/>
            <person name="Mikhailova N."/>
            <person name="Bryant D.A."/>
            <person name="Hanada S."/>
            <person name="Tsukatani Y."/>
            <person name="Richardson P."/>
        </authorList>
    </citation>
    <scope>NUCLEOTIDE SEQUENCE [LARGE SCALE GENOMIC DNA]</scope>
    <source>
        <strain evidence="6">DSM 13941 / HLO8</strain>
    </source>
</reference>
<dbReference type="GO" id="GO:0030246">
    <property type="term" value="F:carbohydrate binding"/>
    <property type="evidence" value="ECO:0007669"/>
    <property type="project" value="InterPro"/>
</dbReference>
<dbReference type="SUPFAM" id="SSF54001">
    <property type="entry name" value="Cysteine proteinases"/>
    <property type="match status" value="1"/>
</dbReference>
<dbReference type="GO" id="GO:0006508">
    <property type="term" value="P:proteolysis"/>
    <property type="evidence" value="ECO:0007669"/>
    <property type="project" value="InterPro"/>
</dbReference>
<dbReference type="eggNOG" id="COG5513">
    <property type="taxonomic scope" value="Bacteria"/>
</dbReference>
<dbReference type="SUPFAM" id="SSF49452">
    <property type="entry name" value="Starch-binding domain-like"/>
    <property type="match status" value="5"/>
</dbReference>
<keyword evidence="3" id="KW-0789">Thiol protease inhibitor</keyword>
<dbReference type="Gene3D" id="2.60.40.1120">
    <property type="entry name" value="Carboxypeptidase-like, regulatory domain"/>
    <property type="match status" value="5"/>
</dbReference>
<sequence>MLIVALFRRLASACTFLVIIAAGVLTLPSAVRSSPNDIIVTLAHHGTSVAVAEGQRLIVKLEGQPGTGYGWELKEPSSLLQTSDPVFEPLSASSAAATSAPMVQAFRFTPVRAGSETLTLVYRRPWERQAAPLRTFTIQVETTGRFAAPSPSAQTAALPQSLPPVAMGSDEGLPAAFNWCEQGICTPVKDQGGCGSCWAFATAGVVESAIKRIDGVERDLSEQYLLSAGTHGGCDGGMPAYDLFIGATPAHQTEAGVVYESDLPYTGQDAPLTRALPHHERMLAWNSLFNADVATIKRIIREHGPVSAYVCAGSRFMWHRSGVFETDESAACNGSINHAVVLVGWDDSKGTRGAWRLRNSWGATWGENGYMWIGYGISGLGQWIDYVYYDRLEPGAYAISGRVREQWHGTAGVSVSDGSRSAITDQYGVYVLKNVSPGTYTLTPSRSNAAFSPATRTVTVGNGKNAGNQNFALLATYRISGRVTGSFGEGLPGARVSDGTRSAVTDANGNYVIEGVLSGAYALTASLSGYTFTPNPLWVVVNSDVGGQDFTVVCSSCTISGRVVDSAGNGVAGATISDGMRSATTNAQGFYTLISVPPGTYTLTPSHSDYIFTPSARSITVNRHLSDQNFTAICASCSINGQVTDNAGNGVAGVTISDGARSVMTDAQGRYALTNVPPGVATLVATRNGYAFSPSSRSLTVDRHLSGQDFTAIPAPYTVSGRITDSAGNGIGGVTVSDGARSVVTDGSGVFTLRNIPAGTYTLTPSHGSDTFTPANRTVTVTGDISGQDFALASPAPAAPADYTVFLPLTVR</sequence>
<dbReference type="PROSITE" id="PS00639">
    <property type="entry name" value="THIOL_PROTEASE_HIS"/>
    <property type="match status" value="1"/>
</dbReference>
<evidence type="ECO:0000256" key="1">
    <source>
        <dbReference type="ARBA" id="ARBA00008455"/>
    </source>
</evidence>
<dbReference type="InterPro" id="IPR025660">
    <property type="entry name" value="Pept_his_AS"/>
</dbReference>
<dbReference type="GO" id="GO:0004869">
    <property type="term" value="F:cysteine-type endopeptidase inhibitor activity"/>
    <property type="evidence" value="ECO:0007669"/>
    <property type="project" value="UniProtKB-KW"/>
</dbReference>
<dbReference type="InterPro" id="IPR013128">
    <property type="entry name" value="Peptidase_C1A"/>
</dbReference>
<dbReference type="InterPro" id="IPR038765">
    <property type="entry name" value="Papain-like_cys_pep_sf"/>
</dbReference>
<evidence type="ECO:0000256" key="3">
    <source>
        <dbReference type="ARBA" id="ARBA00022704"/>
    </source>
</evidence>
<dbReference type="InterPro" id="IPR013784">
    <property type="entry name" value="Carb-bd-like_fold"/>
</dbReference>
<dbReference type="InterPro" id="IPR018990">
    <property type="entry name" value="Prot_inh_I42_chagasin"/>
</dbReference>
<protein>
    <submittedName>
        <fullName evidence="5">Peptidase C1A papain</fullName>
    </submittedName>
</protein>
<dbReference type="KEGG" id="rca:Rcas_2326"/>
<keyword evidence="6" id="KW-1185">Reference proteome</keyword>
<dbReference type="GO" id="GO:0008234">
    <property type="term" value="F:cysteine-type peptidase activity"/>
    <property type="evidence" value="ECO:0007669"/>
    <property type="project" value="InterPro"/>
</dbReference>
<dbReference type="OrthoDB" id="5506354at2"/>
<evidence type="ECO:0000313" key="5">
    <source>
        <dbReference type="EMBL" id="ABU58409.1"/>
    </source>
</evidence>
<dbReference type="CDD" id="cd02248">
    <property type="entry name" value="Peptidase_C1A"/>
    <property type="match status" value="1"/>
</dbReference>
<dbReference type="Pfam" id="PF13620">
    <property type="entry name" value="CarboxypepD_reg"/>
    <property type="match status" value="4"/>
</dbReference>
<accession>A7NLL8</accession>
<dbReference type="InterPro" id="IPR039417">
    <property type="entry name" value="Peptidase_C1A_papain-like"/>
</dbReference>
<dbReference type="RefSeq" id="WP_012120833.1">
    <property type="nucleotide sequence ID" value="NC_009767.1"/>
</dbReference>
<name>A7NLL8_ROSCS</name>
<dbReference type="InterPro" id="IPR000169">
    <property type="entry name" value="Pept_cys_AS"/>
</dbReference>
<comment type="similarity">
    <text evidence="1">Belongs to the peptidase C1 family.</text>
</comment>
<evidence type="ECO:0000259" key="4">
    <source>
        <dbReference type="SMART" id="SM00645"/>
    </source>
</evidence>
<feature type="domain" description="Peptidase C1A papain C-terminal" evidence="4">
    <location>
        <begin position="173"/>
        <end position="391"/>
    </location>
</feature>
<dbReference type="eggNOG" id="COG4932">
    <property type="taxonomic scope" value="Bacteria"/>
</dbReference>